<dbReference type="PaxDb" id="3055-EDP06409"/>
<accession>A8ID32</accession>
<dbReference type="OrthoDB" id="542247at2759"/>
<dbReference type="Gramene" id="PNW77011">
    <property type="protein sequence ID" value="PNW77011"/>
    <property type="gene ID" value="CHLRE_10g418650v5"/>
</dbReference>
<dbReference type="RefSeq" id="XP_001702630.1">
    <property type="nucleotide sequence ID" value="XM_001702578.2"/>
</dbReference>
<name>A8ID32_CHLRE</name>
<dbReference type="GeneID" id="5728321"/>
<feature type="compositionally biased region" description="Acidic residues" evidence="1">
    <location>
        <begin position="62"/>
        <end position="87"/>
    </location>
</feature>
<sequence length="172" mass="18557">MGETCFHMPARVFGFESSAAEAAQPTRQATTASPSAPSLLSRLLKDGSSQMPVAYMDASDAYSDDSDDDMEEGDCAEAGDEETEEDGSIPIPPTSESWLKQQREAHARFVYAVQIEEMRQQCAAYFSRMQRVGAMSTGNDSVKNVNTNATTSSASETKPQQNSRPAQPGPGF</sequence>
<protein>
    <submittedName>
        <fullName evidence="2">Uncharacterized protein</fullName>
    </submittedName>
</protein>
<dbReference type="HOGENOM" id="CLU_1557465_0_0_1"/>
<dbReference type="EMBL" id="CM008971">
    <property type="protein sequence ID" value="PNW77011.1"/>
    <property type="molecule type" value="Genomic_DNA"/>
</dbReference>
<feature type="compositionally biased region" description="Low complexity" evidence="1">
    <location>
        <begin position="141"/>
        <end position="158"/>
    </location>
</feature>
<evidence type="ECO:0000313" key="3">
    <source>
        <dbReference type="Proteomes" id="UP000006906"/>
    </source>
</evidence>
<feature type="region of interest" description="Disordered" evidence="1">
    <location>
        <begin position="54"/>
        <end position="100"/>
    </location>
</feature>
<evidence type="ECO:0000313" key="2">
    <source>
        <dbReference type="EMBL" id="PNW77011.1"/>
    </source>
</evidence>
<reference evidence="2 3" key="1">
    <citation type="journal article" date="2007" name="Science">
        <title>The Chlamydomonas genome reveals the evolution of key animal and plant functions.</title>
        <authorList>
            <person name="Merchant S.S."/>
            <person name="Prochnik S.E."/>
            <person name="Vallon O."/>
            <person name="Harris E.H."/>
            <person name="Karpowicz S.J."/>
            <person name="Witman G.B."/>
            <person name="Terry A."/>
            <person name="Salamov A."/>
            <person name="Fritz-Laylin L.K."/>
            <person name="Marechal-Drouard L."/>
            <person name="Marshall W.F."/>
            <person name="Qu L.H."/>
            <person name="Nelson D.R."/>
            <person name="Sanderfoot A.A."/>
            <person name="Spalding M.H."/>
            <person name="Kapitonov V.V."/>
            <person name="Ren Q."/>
            <person name="Ferris P."/>
            <person name="Lindquist E."/>
            <person name="Shapiro H."/>
            <person name="Lucas S.M."/>
            <person name="Grimwood J."/>
            <person name="Schmutz J."/>
            <person name="Cardol P."/>
            <person name="Cerutti H."/>
            <person name="Chanfreau G."/>
            <person name="Chen C.L."/>
            <person name="Cognat V."/>
            <person name="Croft M.T."/>
            <person name="Dent R."/>
            <person name="Dutcher S."/>
            <person name="Fernandez E."/>
            <person name="Fukuzawa H."/>
            <person name="Gonzalez-Ballester D."/>
            <person name="Gonzalez-Halphen D."/>
            <person name="Hallmann A."/>
            <person name="Hanikenne M."/>
            <person name="Hippler M."/>
            <person name="Inwood W."/>
            <person name="Jabbari K."/>
            <person name="Kalanon M."/>
            <person name="Kuras R."/>
            <person name="Lefebvre P.A."/>
            <person name="Lemaire S.D."/>
            <person name="Lobanov A.V."/>
            <person name="Lohr M."/>
            <person name="Manuell A."/>
            <person name="Meier I."/>
            <person name="Mets L."/>
            <person name="Mittag M."/>
            <person name="Mittelmeier T."/>
            <person name="Moroney J.V."/>
            <person name="Moseley J."/>
            <person name="Napoli C."/>
            <person name="Nedelcu A.M."/>
            <person name="Niyogi K."/>
            <person name="Novoselov S.V."/>
            <person name="Paulsen I.T."/>
            <person name="Pazour G."/>
            <person name="Purton S."/>
            <person name="Ral J.P."/>
            <person name="Riano-Pachon D.M."/>
            <person name="Riekhof W."/>
            <person name="Rymarquis L."/>
            <person name="Schroda M."/>
            <person name="Stern D."/>
            <person name="Umen J."/>
            <person name="Willows R."/>
            <person name="Wilson N."/>
            <person name="Zimmer S.L."/>
            <person name="Allmer J."/>
            <person name="Balk J."/>
            <person name="Bisova K."/>
            <person name="Chen C.J."/>
            <person name="Elias M."/>
            <person name="Gendler K."/>
            <person name="Hauser C."/>
            <person name="Lamb M.R."/>
            <person name="Ledford H."/>
            <person name="Long J.C."/>
            <person name="Minagawa J."/>
            <person name="Page M.D."/>
            <person name="Pan J."/>
            <person name="Pootakham W."/>
            <person name="Roje S."/>
            <person name="Rose A."/>
            <person name="Stahlberg E."/>
            <person name="Terauchi A.M."/>
            <person name="Yang P."/>
            <person name="Ball S."/>
            <person name="Bowler C."/>
            <person name="Dieckmann C.L."/>
            <person name="Gladyshev V.N."/>
            <person name="Green P."/>
            <person name="Jorgensen R."/>
            <person name="Mayfield S."/>
            <person name="Mueller-Roeber B."/>
            <person name="Rajamani S."/>
            <person name="Sayre R.T."/>
            <person name="Brokstein P."/>
            <person name="Dubchak I."/>
            <person name="Goodstein D."/>
            <person name="Hornick L."/>
            <person name="Huang Y.W."/>
            <person name="Jhaveri J."/>
            <person name="Luo Y."/>
            <person name="Martinez D."/>
            <person name="Ngau W.C."/>
            <person name="Otillar B."/>
            <person name="Poliakov A."/>
            <person name="Porter A."/>
            <person name="Szajkowski L."/>
            <person name="Werner G."/>
            <person name="Zhou K."/>
            <person name="Grigoriev I.V."/>
            <person name="Rokhsar D.S."/>
            <person name="Grossman A.R."/>
        </authorList>
    </citation>
    <scope>NUCLEOTIDE SEQUENCE [LARGE SCALE GENOMIC DNA]</scope>
    <source>
        <strain evidence="3">CC-503</strain>
    </source>
</reference>
<feature type="compositionally biased region" description="Low complexity" evidence="1">
    <location>
        <begin position="25"/>
        <end position="38"/>
    </location>
</feature>
<dbReference type="Proteomes" id="UP000006906">
    <property type="component" value="Chromosome 10"/>
</dbReference>
<dbReference type="KEGG" id="cre:CHLRE_10g418650v5"/>
<feature type="region of interest" description="Disordered" evidence="1">
    <location>
        <begin position="135"/>
        <end position="172"/>
    </location>
</feature>
<feature type="region of interest" description="Disordered" evidence="1">
    <location>
        <begin position="19"/>
        <end position="38"/>
    </location>
</feature>
<keyword evidence="3" id="KW-1185">Reference proteome</keyword>
<dbReference type="InParanoid" id="A8ID32"/>
<organism evidence="2 3">
    <name type="scientific">Chlamydomonas reinhardtii</name>
    <name type="common">Chlamydomonas smithii</name>
    <dbReference type="NCBI Taxonomy" id="3055"/>
    <lineage>
        <taxon>Eukaryota</taxon>
        <taxon>Viridiplantae</taxon>
        <taxon>Chlorophyta</taxon>
        <taxon>core chlorophytes</taxon>
        <taxon>Chlorophyceae</taxon>
        <taxon>CS clade</taxon>
        <taxon>Chlamydomonadales</taxon>
        <taxon>Chlamydomonadaceae</taxon>
        <taxon>Chlamydomonas</taxon>
    </lineage>
</organism>
<dbReference type="AlphaFoldDB" id="A8ID32"/>
<gene>
    <name evidence="2" type="ORF">CHLRE_10g418650v5</name>
</gene>
<proteinExistence type="predicted"/>
<evidence type="ECO:0000256" key="1">
    <source>
        <dbReference type="SAM" id="MobiDB-lite"/>
    </source>
</evidence>